<dbReference type="AlphaFoldDB" id="A0A8T1VLB4"/>
<dbReference type="InterPro" id="IPR001202">
    <property type="entry name" value="WW_dom"/>
</dbReference>
<accession>A0A8T1VLB4</accession>
<sequence>MANMKPARSRSGYVAAQGASCQGCRRCNHLAPSFLGLVGAPVSDVVVACVAGRSDEDDAFGWQLFHDRQRNLVYYLHSYTGEVRWPRPETVGFVMHGLKPLPVHAGADARTDTSIVNPDIWSPYYPHVVMLPSGLVQVHPGPDADAQGATEMWCGYNRFPLRGYGARPAEQHSAHGFSGAATMSSGPRVLPPTWEDSRSGSPFLPPYPVAVLDRDDAEDERRLAPRPPLQRLDERFQTPETDLPRSHQQLRSGELGRVQGSMDWSTTLCPTSTNVTTSTDRKQPQPAYPKGFPAPNTEKKEHNRKGYLLRQARKTMRESGSSSAPATAAPADTPVVPNKQHKVQAVPLAAKTRHELSRRKLEDKQDNFTAVCRLAAVQTREKVTVPAAGGVRRRRLKPKMPKDKFAALSTEFLDRVQSAMEPLHPPVNDEFQLQRDDNGELVIRTNAKEFVVKVLSSKQQIEFSSPVSGLRTYQWNAMTKRWEDEVDSHDIEGLLTRDLMRFCAGIPLF</sequence>
<keyword evidence="4" id="KW-1185">Reference proteome</keyword>
<feature type="compositionally biased region" description="Polar residues" evidence="1">
    <location>
        <begin position="262"/>
        <end position="278"/>
    </location>
</feature>
<dbReference type="PROSITE" id="PS50020">
    <property type="entry name" value="WW_DOMAIN_2"/>
    <property type="match status" value="1"/>
</dbReference>
<organism evidence="3 4">
    <name type="scientific">Phytophthora pseudosyringae</name>
    <dbReference type="NCBI Taxonomy" id="221518"/>
    <lineage>
        <taxon>Eukaryota</taxon>
        <taxon>Sar</taxon>
        <taxon>Stramenopiles</taxon>
        <taxon>Oomycota</taxon>
        <taxon>Peronosporomycetes</taxon>
        <taxon>Peronosporales</taxon>
        <taxon>Peronosporaceae</taxon>
        <taxon>Phytophthora</taxon>
    </lineage>
</organism>
<dbReference type="InterPro" id="IPR002908">
    <property type="entry name" value="Frataxin/CyaY"/>
</dbReference>
<feature type="compositionally biased region" description="Basic and acidic residues" evidence="1">
    <location>
        <begin position="231"/>
        <end position="245"/>
    </location>
</feature>
<gene>
    <name evidence="3" type="ORF">PHYPSEUDO_006551</name>
</gene>
<protein>
    <recommendedName>
        <fullName evidence="2">WW domain-containing protein</fullName>
    </recommendedName>
</protein>
<dbReference type="OrthoDB" id="119754at2759"/>
<dbReference type="PROSITE" id="PS50810">
    <property type="entry name" value="FRATAXIN_2"/>
    <property type="match status" value="1"/>
</dbReference>
<name>A0A8T1VLB4_9STRA</name>
<evidence type="ECO:0000313" key="4">
    <source>
        <dbReference type="Proteomes" id="UP000694044"/>
    </source>
</evidence>
<feature type="domain" description="WW" evidence="2">
    <location>
        <begin position="61"/>
        <end position="90"/>
    </location>
</feature>
<dbReference type="Proteomes" id="UP000694044">
    <property type="component" value="Unassembled WGS sequence"/>
</dbReference>
<feature type="compositionally biased region" description="Low complexity" evidence="1">
    <location>
        <begin position="319"/>
        <end position="337"/>
    </location>
</feature>
<feature type="region of interest" description="Disordered" evidence="1">
    <location>
        <begin position="214"/>
        <end position="340"/>
    </location>
</feature>
<dbReference type="Pfam" id="PF01491">
    <property type="entry name" value="Frataxin_Cyay"/>
    <property type="match status" value="1"/>
</dbReference>
<evidence type="ECO:0000313" key="3">
    <source>
        <dbReference type="EMBL" id="KAG7380998.1"/>
    </source>
</evidence>
<dbReference type="GO" id="GO:0016226">
    <property type="term" value="P:iron-sulfur cluster assembly"/>
    <property type="evidence" value="ECO:0007669"/>
    <property type="project" value="InterPro"/>
</dbReference>
<reference evidence="3" key="1">
    <citation type="submission" date="2021-02" db="EMBL/GenBank/DDBJ databases">
        <authorList>
            <person name="Palmer J.M."/>
        </authorList>
    </citation>
    <scope>NUCLEOTIDE SEQUENCE</scope>
    <source>
        <strain evidence="3">SCRP734</strain>
    </source>
</reference>
<comment type="caution">
    <text evidence="3">The sequence shown here is derived from an EMBL/GenBank/DDBJ whole genome shotgun (WGS) entry which is preliminary data.</text>
</comment>
<proteinExistence type="predicted"/>
<dbReference type="GO" id="GO:0008199">
    <property type="term" value="F:ferric iron binding"/>
    <property type="evidence" value="ECO:0007669"/>
    <property type="project" value="InterPro"/>
</dbReference>
<feature type="compositionally biased region" description="Basic residues" evidence="1">
    <location>
        <begin position="302"/>
        <end position="314"/>
    </location>
</feature>
<dbReference type="EMBL" id="JAGDFM010000266">
    <property type="protein sequence ID" value="KAG7380998.1"/>
    <property type="molecule type" value="Genomic_DNA"/>
</dbReference>
<evidence type="ECO:0000259" key="2">
    <source>
        <dbReference type="PROSITE" id="PS50020"/>
    </source>
</evidence>
<dbReference type="SMART" id="SM01219">
    <property type="entry name" value="Frataxin_Cyay"/>
    <property type="match status" value="1"/>
</dbReference>
<evidence type="ECO:0000256" key="1">
    <source>
        <dbReference type="SAM" id="MobiDB-lite"/>
    </source>
</evidence>